<dbReference type="Proteomes" id="UP000217258">
    <property type="component" value="Chromosome I"/>
</dbReference>
<sequence>MSNVIKIWEAKQQQDGKKNLEEFVRFAKDDLTIYQDQGWDVEKWKPNKGQTLVFGFQAGNYASIEPFDKPFMTFAKAFIRQQMTIKEISSAHLWIATLRKLYQVLQEQYVDLPPCILNVNNQTIKGVEQKIRDDNVVPMRKYHLGGKLQALVTWLLKNKILLTLPIYKSPFKKPANTSEQLGEEGDKFREERCPSMHEMLCLADCFARAKTVADKYYTSALVLLCFAPARFNELGGLTIHSLQQGDEGDWYVVWFGSKEYRDHRKGVPSLMLDTVKSAFKRLTDISEPARKAAKWAHDHPETFFRHKHCKTAPKHLEDAQLSHSEFAYAMNVVGSLHHTDKDKLNTPTKWINQLLEDNSLTYRRLNSLVHEKYKKKGWPNNPKSDRPIWENLLLIRDLELKPASATKDFSWVMPSVDTFNVQTTRKDKKMSNLWERFEMINENGKPLSLTTHQFRVWLNTHAKIGGVDDWKIAQWSGRADLTQNVAYDLRTLEQKDLLKTELMVASYEDSPSALVLRKARLPVPLKSIGVDREGVADFTGIGFCVHDFARTPCTKAGECVTCKEHVCIKGIPETLEELELLETNIAAQLDHALKEAADDTFGADRWVTHLGWKLAHIRTLIKTKTDDNVLDGTVIRIPVEHDPSPTRLALADKGLNTDLDGKQSEKKEDKLSSNISMRQLLGFS</sequence>
<organism evidence="2 3">
    <name type="scientific">Pseudoalteromonas issachenkonii</name>
    <dbReference type="NCBI Taxonomy" id="152297"/>
    <lineage>
        <taxon>Bacteria</taxon>
        <taxon>Pseudomonadati</taxon>
        <taxon>Pseudomonadota</taxon>
        <taxon>Gammaproteobacteria</taxon>
        <taxon>Alteromonadales</taxon>
        <taxon>Pseudoalteromonadaceae</taxon>
        <taxon>Pseudoalteromonas</taxon>
    </lineage>
</organism>
<evidence type="ECO:0008006" key="4">
    <source>
        <dbReference type="Google" id="ProtNLM"/>
    </source>
</evidence>
<keyword evidence="3" id="KW-1185">Reference proteome</keyword>
<dbReference type="Gene3D" id="1.10.443.10">
    <property type="entry name" value="Intergrase catalytic core"/>
    <property type="match status" value="1"/>
</dbReference>
<dbReference type="SUPFAM" id="SSF56349">
    <property type="entry name" value="DNA breaking-rejoining enzymes"/>
    <property type="match status" value="1"/>
</dbReference>
<reference evidence="2 3" key="1">
    <citation type="submission" date="2015-06" db="EMBL/GenBank/DDBJ databases">
        <authorList>
            <person name="Xie B.-B."/>
            <person name="Rong J.-C."/>
            <person name="Qin Q.-L."/>
            <person name="Zhang Y.-Z."/>
        </authorList>
    </citation>
    <scope>NUCLEOTIDE SEQUENCE [LARGE SCALE GENOMIC DNA]</scope>
    <source>
        <strain evidence="2 3">KMM 3549</strain>
    </source>
</reference>
<keyword evidence="1" id="KW-0233">DNA recombination</keyword>
<name>A0ABN5C3V5_9GAMM</name>
<proteinExistence type="predicted"/>
<protein>
    <recommendedName>
        <fullName evidence="4">Integrase</fullName>
    </recommendedName>
</protein>
<accession>A0ABN5C3V5</accession>
<dbReference type="RefSeq" id="WP_096040823.1">
    <property type="nucleotide sequence ID" value="NZ_CP011030.1"/>
</dbReference>
<evidence type="ECO:0000313" key="3">
    <source>
        <dbReference type="Proteomes" id="UP000217258"/>
    </source>
</evidence>
<dbReference type="InterPro" id="IPR013762">
    <property type="entry name" value="Integrase-like_cat_sf"/>
</dbReference>
<dbReference type="InterPro" id="IPR011010">
    <property type="entry name" value="DNA_brk_join_enz"/>
</dbReference>
<dbReference type="EMBL" id="CP011030">
    <property type="protein sequence ID" value="ATC89405.1"/>
    <property type="molecule type" value="Genomic_DNA"/>
</dbReference>
<evidence type="ECO:0000256" key="1">
    <source>
        <dbReference type="ARBA" id="ARBA00023172"/>
    </source>
</evidence>
<evidence type="ECO:0000313" key="2">
    <source>
        <dbReference type="EMBL" id="ATC89405.1"/>
    </source>
</evidence>
<gene>
    <name evidence="2" type="ORF">PISS_a0348</name>
</gene>